<gene>
    <name evidence="4" type="ORF">DKG74_12755</name>
</gene>
<dbReference type="Proteomes" id="UP000245461">
    <property type="component" value="Unassembled WGS sequence"/>
</dbReference>
<comment type="caution">
    <text evidence="4">The sequence shown here is derived from an EMBL/GenBank/DDBJ whole genome shotgun (WGS) entry which is preliminary data.</text>
</comment>
<feature type="transmembrane region" description="Helical" evidence="2">
    <location>
        <begin position="23"/>
        <end position="43"/>
    </location>
</feature>
<name>A0A317E507_9PROT</name>
<keyword evidence="2" id="KW-0812">Transmembrane</keyword>
<feature type="compositionally biased region" description="Basic residues" evidence="1">
    <location>
        <begin position="9"/>
        <end position="20"/>
    </location>
</feature>
<sequence length="259" mass="28712">MHGSMPKPKPNRRKKRPSLGRRLGRSAFVMRLAAFLIGSYIGFVRRTSRFDEDGPGLARLLESWNGGAPMIMAFWHGRLLMMARFRKGPTLRRIHVLISNHADGEIIARSIEGLGMSTVRGSSRKGGYAAMRELHQVIEAGGHAAFTPDGPSGPCMHAKGGTIAAASMGGIPVFPVTFSARRGPVLNSWDRFLLATPFNRGLYLVGEPFTVPPDLDETAFEQWRQRLEDDLNALTHEADRRMGRPRVEPPPPRVRGARR</sequence>
<evidence type="ECO:0000313" key="5">
    <source>
        <dbReference type="Proteomes" id="UP000245461"/>
    </source>
</evidence>
<feature type="region of interest" description="Disordered" evidence="1">
    <location>
        <begin position="231"/>
        <end position="259"/>
    </location>
</feature>
<evidence type="ECO:0000256" key="2">
    <source>
        <dbReference type="SAM" id="Phobius"/>
    </source>
</evidence>
<dbReference type="CDD" id="cd07983">
    <property type="entry name" value="LPLAT_DUF374-like"/>
    <property type="match status" value="1"/>
</dbReference>
<dbReference type="EMBL" id="QGLE01000007">
    <property type="protein sequence ID" value="PWR21310.1"/>
    <property type="molecule type" value="Genomic_DNA"/>
</dbReference>
<organism evidence="4 5">
    <name type="scientific">Zavarzinia aquatilis</name>
    <dbReference type="NCBI Taxonomy" id="2211142"/>
    <lineage>
        <taxon>Bacteria</taxon>
        <taxon>Pseudomonadati</taxon>
        <taxon>Pseudomonadota</taxon>
        <taxon>Alphaproteobacteria</taxon>
        <taxon>Rhodospirillales</taxon>
        <taxon>Zavarziniaceae</taxon>
        <taxon>Zavarzinia</taxon>
    </lineage>
</organism>
<evidence type="ECO:0000259" key="3">
    <source>
        <dbReference type="Pfam" id="PF04028"/>
    </source>
</evidence>
<keyword evidence="2" id="KW-0472">Membrane</keyword>
<dbReference type="AlphaFoldDB" id="A0A317E507"/>
<keyword evidence="5" id="KW-1185">Reference proteome</keyword>
<feature type="region of interest" description="Disordered" evidence="1">
    <location>
        <begin position="1"/>
        <end position="20"/>
    </location>
</feature>
<proteinExistence type="predicted"/>
<accession>A0A317E507</accession>
<feature type="domain" description="DUF374" evidence="3">
    <location>
        <begin position="92"/>
        <end position="154"/>
    </location>
</feature>
<evidence type="ECO:0000256" key="1">
    <source>
        <dbReference type="SAM" id="MobiDB-lite"/>
    </source>
</evidence>
<dbReference type="InterPro" id="IPR007172">
    <property type="entry name" value="DUF374"/>
</dbReference>
<feature type="compositionally biased region" description="Basic and acidic residues" evidence="1">
    <location>
        <begin position="236"/>
        <end position="247"/>
    </location>
</feature>
<keyword evidence="2" id="KW-1133">Transmembrane helix</keyword>
<evidence type="ECO:0000313" key="4">
    <source>
        <dbReference type="EMBL" id="PWR21310.1"/>
    </source>
</evidence>
<protein>
    <recommendedName>
        <fullName evidence="3">DUF374 domain-containing protein</fullName>
    </recommendedName>
</protein>
<dbReference type="Pfam" id="PF04028">
    <property type="entry name" value="DUF374"/>
    <property type="match status" value="1"/>
</dbReference>
<reference evidence="4 5" key="1">
    <citation type="submission" date="2018-05" db="EMBL/GenBank/DDBJ databases">
        <title>Zavarzinia sp. HR-AS.</title>
        <authorList>
            <person name="Lee Y."/>
            <person name="Jeon C.O."/>
        </authorList>
    </citation>
    <scope>NUCLEOTIDE SEQUENCE [LARGE SCALE GENOMIC DNA]</scope>
    <source>
        <strain evidence="4 5">HR-AS</strain>
    </source>
</reference>